<dbReference type="AlphaFoldDB" id="A0A395JJS6"/>
<dbReference type="Gene3D" id="1.25.40.10">
    <property type="entry name" value="Tetratricopeptide repeat domain"/>
    <property type="match status" value="3"/>
</dbReference>
<keyword evidence="2" id="KW-0802">TPR repeat</keyword>
<evidence type="ECO:0000259" key="3">
    <source>
        <dbReference type="Pfam" id="PF23914"/>
    </source>
</evidence>
<feature type="repeat" description="TPR" evidence="2">
    <location>
        <begin position="71"/>
        <end position="104"/>
    </location>
</feature>
<dbReference type="Pfam" id="PF23914">
    <property type="entry name" value="TPR_CcmH_CycH"/>
    <property type="match status" value="1"/>
</dbReference>
<dbReference type="InterPro" id="IPR056413">
    <property type="entry name" value="TPR_CcmH_CycH"/>
</dbReference>
<feature type="domain" description="Cytochrome c-type biogenesis protein H TPR" evidence="3">
    <location>
        <begin position="158"/>
        <end position="271"/>
    </location>
</feature>
<organism evidence="4 5">
    <name type="scientific">Arenicella xantha</name>
    <dbReference type="NCBI Taxonomy" id="644221"/>
    <lineage>
        <taxon>Bacteria</taxon>
        <taxon>Pseudomonadati</taxon>
        <taxon>Pseudomonadota</taxon>
        <taxon>Gammaproteobacteria</taxon>
        <taxon>Arenicellales</taxon>
        <taxon>Arenicellaceae</taxon>
        <taxon>Arenicella</taxon>
    </lineage>
</organism>
<dbReference type="PANTHER" id="PTHR12788">
    <property type="entry name" value="PROTEIN-TYROSINE SULFOTRANSFERASE 2"/>
    <property type="match status" value="1"/>
</dbReference>
<dbReference type="RefSeq" id="WP_113953508.1">
    <property type="nucleotide sequence ID" value="NZ_QNRT01000002.1"/>
</dbReference>
<dbReference type="InterPro" id="IPR011990">
    <property type="entry name" value="TPR-like_helical_dom_sf"/>
</dbReference>
<evidence type="ECO:0000256" key="2">
    <source>
        <dbReference type="PROSITE-ProRule" id="PRU00339"/>
    </source>
</evidence>
<keyword evidence="1" id="KW-0808">Transferase</keyword>
<dbReference type="SUPFAM" id="SSF48452">
    <property type="entry name" value="TPR-like"/>
    <property type="match status" value="1"/>
</dbReference>
<proteinExistence type="predicted"/>
<dbReference type="InParanoid" id="A0A395JJS6"/>
<dbReference type="GO" id="GO:0008476">
    <property type="term" value="F:protein-tyrosine sulfotransferase activity"/>
    <property type="evidence" value="ECO:0007669"/>
    <property type="project" value="InterPro"/>
</dbReference>
<sequence length="665" mass="75110">MPAAKPDSELSSVEPLMRAGDFAAALSSLMARPKQDVETLYLIAVCLRYQKNFDGALETLQQLHRLSPDHSRALQEEGHVFRAKQDWNHALAAYSRATQLNPALAASWQAQFEILRMQQRAPEANMILERIERLQQLPKILVSATDLVAQGKLVKAEQVCRAFLHKNPLNVEAMRLLADIGLKLGVLEDAEFLLSTAADLAPDDPQIQMELLQVLRKRQKFNASLACAKRLLEKAPNNPQFQSLYAIECMQTGDYQKALALFDTVLTALPGEPITLTSRGHALKTDGQQSAAIDSYTRALASKRSHGEAWYSLANLKTFTFSAQQITEMQSLVEQAYLSHNDRVYLNFALGKALEDQAQYHDSFAHYQAGNDLKKAQSRYLASKMKEEFDLQRKHCNAEFVSRISGAGDPSPAPIFIVGLPRAGSTLLEQILSSHSQVDGTLELPNIPALAHRLRRGPREQITASNQYPEVLHRLTKQELAEYGATYLRDTQIHRQDAPFFIDKMPNNFRHIGLIKAILPNAKIIDARRHPMACCFSGYKQLFAEGQEFTYDLTDIGRYYRDYVELMAHWQSVLPEQILQVNYEDVVDDLETQVSRILDYCGLPHESACIDFHRTKRAVRTPSSEQVRQPLFRSGLEQWRHYDAWLSPLRDALGDLPTTCDLPTT</sequence>
<dbReference type="SUPFAM" id="SSF52540">
    <property type="entry name" value="P-loop containing nucleoside triphosphate hydrolases"/>
    <property type="match status" value="1"/>
</dbReference>
<comment type="caution">
    <text evidence="4">The sequence shown here is derived from an EMBL/GenBank/DDBJ whole genome shotgun (WGS) entry which is preliminary data.</text>
</comment>
<dbReference type="SMART" id="SM00028">
    <property type="entry name" value="TPR"/>
    <property type="match status" value="6"/>
</dbReference>
<name>A0A395JJS6_9GAMM</name>
<dbReference type="PROSITE" id="PS50005">
    <property type="entry name" value="TPR"/>
    <property type="match status" value="1"/>
</dbReference>
<gene>
    <name evidence="4" type="ORF">DFR28_10276</name>
</gene>
<dbReference type="EMBL" id="QNRT01000002">
    <property type="protein sequence ID" value="RBP50665.1"/>
    <property type="molecule type" value="Genomic_DNA"/>
</dbReference>
<dbReference type="InterPro" id="IPR027417">
    <property type="entry name" value="P-loop_NTPase"/>
</dbReference>
<accession>A0A395JJS6</accession>
<protein>
    <submittedName>
        <fullName evidence="4">Tetratricopeptide repeat protein</fullName>
    </submittedName>
</protein>
<evidence type="ECO:0000313" key="5">
    <source>
        <dbReference type="Proteomes" id="UP000253083"/>
    </source>
</evidence>
<dbReference type="InterPro" id="IPR026634">
    <property type="entry name" value="TPST-like"/>
</dbReference>
<reference evidence="4 5" key="1">
    <citation type="submission" date="2018-06" db="EMBL/GenBank/DDBJ databases">
        <title>Genomic Encyclopedia of Type Strains, Phase IV (KMG-IV): sequencing the most valuable type-strain genomes for metagenomic binning, comparative biology and taxonomic classification.</title>
        <authorList>
            <person name="Goeker M."/>
        </authorList>
    </citation>
    <scope>NUCLEOTIDE SEQUENCE [LARGE SCALE GENOMIC DNA]</scope>
    <source>
        <strain evidence="4 5">DSM 24032</strain>
    </source>
</reference>
<keyword evidence="5" id="KW-1185">Reference proteome</keyword>
<dbReference type="OrthoDB" id="9815894at2"/>
<dbReference type="PANTHER" id="PTHR12788:SF10">
    <property type="entry name" value="PROTEIN-TYROSINE SULFOTRANSFERASE"/>
    <property type="match status" value="1"/>
</dbReference>
<evidence type="ECO:0000256" key="1">
    <source>
        <dbReference type="ARBA" id="ARBA00022679"/>
    </source>
</evidence>
<evidence type="ECO:0000313" key="4">
    <source>
        <dbReference type="EMBL" id="RBP50665.1"/>
    </source>
</evidence>
<dbReference type="Gene3D" id="3.40.50.300">
    <property type="entry name" value="P-loop containing nucleotide triphosphate hydrolases"/>
    <property type="match status" value="1"/>
</dbReference>
<dbReference type="Proteomes" id="UP000253083">
    <property type="component" value="Unassembled WGS sequence"/>
</dbReference>
<dbReference type="Pfam" id="PF13469">
    <property type="entry name" value="Sulfotransfer_3"/>
    <property type="match status" value="1"/>
</dbReference>
<dbReference type="InterPro" id="IPR019734">
    <property type="entry name" value="TPR_rpt"/>
</dbReference>